<keyword evidence="14" id="KW-0472">Membrane</keyword>
<dbReference type="Pfam" id="PF08448">
    <property type="entry name" value="PAS_4"/>
    <property type="match status" value="2"/>
</dbReference>
<sequence length="854" mass="93984">MSIESSNQPILNVSDDPLLRRFFFLSAIIFTAFGCTTMTFHSLADPPRLYRAFCAIILVVSGISALVLLWKTRPLAAFQTLLWGGWASACAVIIITGGIRSNYIIVFPLIIIFAGWAFRISYGMLFGVLTCLFLVTMIVAGQFGLLPTPQAEPVFVPAMVGLVIPILGMMATYFFTRAYKDRFDAALNSETQLRSLFDAIPDRIWLKDPNGVYLACNHAHERRYGVPAGGIIGKTDFDFVPEMLANSYQEKDLAAIAAGQPIVIEQAVKFLSDGYEGIFSVIKTPIKTPDGKLMGVLGIARDITASRQAENALRQKERYQRALLDNFPFVVWLKDTESRFLAVNQTFAHTFNVSSPDVLIGKTDYDIAPREMAEGYRADDFAVLASRQKKTVEEKIIDAGKCKWFETYKAPVVDENGELLGTVGFARDISERKDVEATIARHQENLESLVVERTRALEIAKEAAESASRSKSSFLANMSHEIRTPMNAIAGMVQILRREGLTEKQADRLGTIDNATLHLLSIINDILDISKIEAGKFELESAPIAANQIAISVAALLSERAQEKGLKLQIENDALPSRLLGDATRLKQALLNYAGNAIKFTETGTITLRTRLLSESADEALIRFEIEDTGIGIDADTVTKLFNAFEQADSSTTRKYGGTGLGLAINRRLALLMGGEAGVESQPGKGSTFWFTARLKQDLRAPEALVESTSENAEKQLIHDYAGSRILLVEDDPTNREIALVLLEDLPMTITIAEDGAQALALVEADEFDLILMDMQMPVMDGLEATRRIRSLPGRESIPIIAMTANALAEDRQRCLAAGMNGFIGKPVDFNVLFETLLAWLPKPEIPIPPKKAK</sequence>
<dbReference type="InterPro" id="IPR005467">
    <property type="entry name" value="His_kinase_dom"/>
</dbReference>
<evidence type="ECO:0000313" key="20">
    <source>
        <dbReference type="Proteomes" id="UP000886689"/>
    </source>
</evidence>
<evidence type="ECO:0000256" key="3">
    <source>
        <dbReference type="ARBA" id="ARBA00022553"/>
    </source>
</evidence>
<dbReference type="InterPro" id="IPR036097">
    <property type="entry name" value="HisK_dim/P_sf"/>
</dbReference>
<dbReference type="CDD" id="cd17546">
    <property type="entry name" value="REC_hyHK_CKI1_RcsC-like"/>
    <property type="match status" value="1"/>
</dbReference>
<feature type="domain" description="PAS" evidence="17">
    <location>
        <begin position="189"/>
        <end position="240"/>
    </location>
</feature>
<dbReference type="Pfam" id="PF00072">
    <property type="entry name" value="Response_reg"/>
    <property type="match status" value="1"/>
</dbReference>
<evidence type="ECO:0000256" key="2">
    <source>
        <dbReference type="ARBA" id="ARBA00012438"/>
    </source>
</evidence>
<dbReference type="NCBIfam" id="TIGR00229">
    <property type="entry name" value="sensory_box"/>
    <property type="match status" value="2"/>
</dbReference>
<dbReference type="Pfam" id="PF02518">
    <property type="entry name" value="HATPase_c"/>
    <property type="match status" value="1"/>
</dbReference>
<dbReference type="Gene3D" id="3.30.565.10">
    <property type="entry name" value="Histidine kinase-like ATPase, C-terminal domain"/>
    <property type="match status" value="1"/>
</dbReference>
<dbReference type="PANTHER" id="PTHR45339">
    <property type="entry name" value="HYBRID SIGNAL TRANSDUCTION HISTIDINE KINASE J"/>
    <property type="match status" value="1"/>
</dbReference>
<dbReference type="Gene3D" id="3.40.50.2300">
    <property type="match status" value="1"/>
</dbReference>
<dbReference type="CDD" id="cd16922">
    <property type="entry name" value="HATPase_EvgS-ArcB-TorS-like"/>
    <property type="match status" value="1"/>
</dbReference>
<feature type="domain" description="Histidine kinase" evidence="15">
    <location>
        <begin position="477"/>
        <end position="697"/>
    </location>
</feature>
<dbReference type="InterPro" id="IPR000700">
    <property type="entry name" value="PAS-assoc_C"/>
</dbReference>
<dbReference type="EMBL" id="JADJUC010000008">
    <property type="protein sequence ID" value="MBK8524267.1"/>
    <property type="molecule type" value="Genomic_DNA"/>
</dbReference>
<evidence type="ECO:0000259" key="16">
    <source>
        <dbReference type="PROSITE" id="PS50110"/>
    </source>
</evidence>
<organism evidence="19 20">
    <name type="scientific">Candidatus Proximibacter danicus</name>
    <dbReference type="NCBI Taxonomy" id="2954365"/>
    <lineage>
        <taxon>Bacteria</taxon>
        <taxon>Pseudomonadati</taxon>
        <taxon>Pseudomonadota</taxon>
        <taxon>Betaproteobacteria</taxon>
        <taxon>Candidatus Proximibacter</taxon>
    </lineage>
</organism>
<evidence type="ECO:0000256" key="11">
    <source>
        <dbReference type="ARBA" id="ARBA00068150"/>
    </source>
</evidence>
<name>A0A9D7K439_9PROT</name>
<feature type="transmembrane region" description="Helical" evidence="14">
    <location>
        <begin position="125"/>
        <end position="143"/>
    </location>
</feature>
<dbReference type="InterPro" id="IPR035965">
    <property type="entry name" value="PAS-like_dom_sf"/>
</dbReference>
<evidence type="ECO:0000259" key="18">
    <source>
        <dbReference type="PROSITE" id="PS50113"/>
    </source>
</evidence>
<dbReference type="PROSITE" id="PS50109">
    <property type="entry name" value="HIS_KIN"/>
    <property type="match status" value="1"/>
</dbReference>
<evidence type="ECO:0000256" key="1">
    <source>
        <dbReference type="ARBA" id="ARBA00000085"/>
    </source>
</evidence>
<comment type="caution">
    <text evidence="19">The sequence shown here is derived from an EMBL/GenBank/DDBJ whole genome shotgun (WGS) entry which is preliminary data.</text>
</comment>
<dbReference type="CDD" id="cd00082">
    <property type="entry name" value="HisKA"/>
    <property type="match status" value="1"/>
</dbReference>
<dbReference type="InterPro" id="IPR011006">
    <property type="entry name" value="CheY-like_superfamily"/>
</dbReference>
<keyword evidence="6" id="KW-0418">Kinase</keyword>
<dbReference type="InterPro" id="IPR003661">
    <property type="entry name" value="HisK_dim/P_dom"/>
</dbReference>
<feature type="domain" description="Response regulatory" evidence="16">
    <location>
        <begin position="725"/>
        <end position="841"/>
    </location>
</feature>
<dbReference type="PANTHER" id="PTHR45339:SF1">
    <property type="entry name" value="HYBRID SIGNAL TRANSDUCTION HISTIDINE KINASE J"/>
    <property type="match status" value="1"/>
</dbReference>
<dbReference type="InterPro" id="IPR000014">
    <property type="entry name" value="PAS"/>
</dbReference>
<dbReference type="SMART" id="SM00388">
    <property type="entry name" value="HisKA"/>
    <property type="match status" value="1"/>
</dbReference>
<dbReference type="PROSITE" id="PS50110">
    <property type="entry name" value="RESPONSE_REGULATORY"/>
    <property type="match status" value="1"/>
</dbReference>
<evidence type="ECO:0000256" key="10">
    <source>
        <dbReference type="ARBA" id="ARBA00064003"/>
    </source>
</evidence>
<evidence type="ECO:0000256" key="9">
    <source>
        <dbReference type="ARBA" id="ARBA00058004"/>
    </source>
</evidence>
<feature type="domain" description="PAC" evidence="18">
    <location>
        <begin position="262"/>
        <end position="315"/>
    </location>
</feature>
<dbReference type="Proteomes" id="UP000886689">
    <property type="component" value="Unassembled WGS sequence"/>
</dbReference>
<dbReference type="SUPFAM" id="SSF47384">
    <property type="entry name" value="Homodimeric domain of signal transducing histidine kinase"/>
    <property type="match status" value="1"/>
</dbReference>
<dbReference type="CDD" id="cd00130">
    <property type="entry name" value="PAS"/>
    <property type="match status" value="2"/>
</dbReference>
<dbReference type="Gene3D" id="3.30.450.20">
    <property type="entry name" value="PAS domain"/>
    <property type="match status" value="2"/>
</dbReference>
<dbReference type="PRINTS" id="PR00344">
    <property type="entry name" value="BCTRLSENSOR"/>
</dbReference>
<dbReference type="SMART" id="SM00387">
    <property type="entry name" value="HATPase_c"/>
    <property type="match status" value="1"/>
</dbReference>
<dbReference type="InterPro" id="IPR001789">
    <property type="entry name" value="Sig_transdc_resp-reg_receiver"/>
</dbReference>
<comment type="function">
    <text evidence="9">Member of the two-component regulatory system BvgS/BvgA. Phosphorylates BvgA via a four-step phosphorelay in response to environmental signals.</text>
</comment>
<gene>
    <name evidence="19" type="ORF">IPL58_09150</name>
</gene>
<keyword evidence="14" id="KW-1133">Transmembrane helix</keyword>
<dbReference type="InterPro" id="IPR004358">
    <property type="entry name" value="Sig_transdc_His_kin-like_C"/>
</dbReference>
<dbReference type="Pfam" id="PF00512">
    <property type="entry name" value="HisKA"/>
    <property type="match status" value="1"/>
</dbReference>
<keyword evidence="8" id="KW-0902">Two-component regulatory system</keyword>
<feature type="transmembrane region" description="Helical" evidence="14">
    <location>
        <begin position="101"/>
        <end position="118"/>
    </location>
</feature>
<dbReference type="PROSITE" id="PS50112">
    <property type="entry name" value="PAS"/>
    <property type="match status" value="1"/>
</dbReference>
<dbReference type="FunFam" id="1.10.287.130:FF:000002">
    <property type="entry name" value="Two-component osmosensing histidine kinase"/>
    <property type="match status" value="1"/>
</dbReference>
<keyword evidence="3 13" id="KW-0597">Phosphoprotein</keyword>
<feature type="modified residue" description="4-aspartylphosphate" evidence="13">
    <location>
        <position position="774"/>
    </location>
</feature>
<evidence type="ECO:0000256" key="13">
    <source>
        <dbReference type="PROSITE-ProRule" id="PRU00169"/>
    </source>
</evidence>
<dbReference type="SUPFAM" id="SSF55785">
    <property type="entry name" value="PYP-like sensor domain (PAS domain)"/>
    <property type="match status" value="2"/>
</dbReference>
<dbReference type="InterPro" id="IPR013656">
    <property type="entry name" value="PAS_4"/>
</dbReference>
<dbReference type="SUPFAM" id="SSF52172">
    <property type="entry name" value="CheY-like"/>
    <property type="match status" value="1"/>
</dbReference>
<evidence type="ECO:0000256" key="12">
    <source>
        <dbReference type="ARBA" id="ARBA00070152"/>
    </source>
</evidence>
<dbReference type="SMART" id="SM00448">
    <property type="entry name" value="REC"/>
    <property type="match status" value="1"/>
</dbReference>
<feature type="transmembrane region" description="Helical" evidence="14">
    <location>
        <begin position="49"/>
        <end position="69"/>
    </location>
</feature>
<dbReference type="Gene3D" id="1.10.287.130">
    <property type="match status" value="1"/>
</dbReference>
<evidence type="ECO:0000256" key="14">
    <source>
        <dbReference type="SAM" id="Phobius"/>
    </source>
</evidence>
<dbReference type="SUPFAM" id="SSF55874">
    <property type="entry name" value="ATPase domain of HSP90 chaperone/DNA topoisomerase II/histidine kinase"/>
    <property type="match status" value="1"/>
</dbReference>
<evidence type="ECO:0000259" key="15">
    <source>
        <dbReference type="PROSITE" id="PS50109"/>
    </source>
</evidence>
<protein>
    <recommendedName>
        <fullName evidence="11">Sensory/regulatory protein RpfC</fullName>
        <ecNumber evidence="2">2.7.13.3</ecNumber>
    </recommendedName>
    <alternativeName>
        <fullName evidence="12">Virulence sensor protein BvgS</fullName>
    </alternativeName>
</protein>
<evidence type="ECO:0000256" key="6">
    <source>
        <dbReference type="ARBA" id="ARBA00022777"/>
    </source>
</evidence>
<keyword evidence="4" id="KW-0808">Transferase</keyword>
<dbReference type="PROSITE" id="PS50113">
    <property type="entry name" value="PAC"/>
    <property type="match status" value="2"/>
</dbReference>
<dbReference type="EC" id="2.7.13.3" evidence="2"/>
<dbReference type="InterPro" id="IPR036890">
    <property type="entry name" value="HATPase_C_sf"/>
</dbReference>
<feature type="transmembrane region" description="Helical" evidence="14">
    <location>
        <begin position="76"/>
        <end position="95"/>
    </location>
</feature>
<evidence type="ECO:0000256" key="7">
    <source>
        <dbReference type="ARBA" id="ARBA00022840"/>
    </source>
</evidence>
<comment type="subunit">
    <text evidence="10">At low DSF concentrations, interacts with RpfF.</text>
</comment>
<keyword evidence="5" id="KW-0547">Nucleotide-binding</keyword>
<keyword evidence="7" id="KW-0067">ATP-binding</keyword>
<dbReference type="SMART" id="SM00091">
    <property type="entry name" value="PAS"/>
    <property type="match status" value="2"/>
</dbReference>
<evidence type="ECO:0000259" key="17">
    <source>
        <dbReference type="PROSITE" id="PS50112"/>
    </source>
</evidence>
<feature type="domain" description="PAC" evidence="18">
    <location>
        <begin position="385"/>
        <end position="441"/>
    </location>
</feature>
<keyword evidence="14" id="KW-0812">Transmembrane</keyword>
<feature type="transmembrane region" description="Helical" evidence="14">
    <location>
        <begin position="21"/>
        <end position="43"/>
    </location>
</feature>
<evidence type="ECO:0000256" key="8">
    <source>
        <dbReference type="ARBA" id="ARBA00023012"/>
    </source>
</evidence>
<dbReference type="GO" id="GO:0005524">
    <property type="term" value="F:ATP binding"/>
    <property type="evidence" value="ECO:0007669"/>
    <property type="project" value="UniProtKB-KW"/>
</dbReference>
<proteinExistence type="predicted"/>
<dbReference type="InterPro" id="IPR003594">
    <property type="entry name" value="HATPase_dom"/>
</dbReference>
<accession>A0A9D7K439</accession>
<comment type="catalytic activity">
    <reaction evidence="1">
        <text>ATP + protein L-histidine = ADP + protein N-phospho-L-histidine.</text>
        <dbReference type="EC" id="2.7.13.3"/>
    </reaction>
</comment>
<dbReference type="GO" id="GO:0000155">
    <property type="term" value="F:phosphorelay sensor kinase activity"/>
    <property type="evidence" value="ECO:0007669"/>
    <property type="project" value="InterPro"/>
</dbReference>
<feature type="transmembrane region" description="Helical" evidence="14">
    <location>
        <begin position="155"/>
        <end position="175"/>
    </location>
</feature>
<evidence type="ECO:0000256" key="4">
    <source>
        <dbReference type="ARBA" id="ARBA00022679"/>
    </source>
</evidence>
<reference evidence="19" key="1">
    <citation type="submission" date="2020-10" db="EMBL/GenBank/DDBJ databases">
        <title>Connecting structure to function with the recovery of over 1000 high-quality activated sludge metagenome-assembled genomes encoding full-length rRNA genes using long-read sequencing.</title>
        <authorList>
            <person name="Singleton C.M."/>
            <person name="Petriglieri F."/>
            <person name="Kristensen J.M."/>
            <person name="Kirkegaard R.H."/>
            <person name="Michaelsen T.Y."/>
            <person name="Andersen M.H."/>
            <person name="Karst S.M."/>
            <person name="Dueholm M.S."/>
            <person name="Nielsen P.H."/>
            <person name="Albertsen M."/>
        </authorList>
    </citation>
    <scope>NUCLEOTIDE SEQUENCE</scope>
    <source>
        <strain evidence="19">Hirt_18-Q3-R61-65_BATAC.395</strain>
    </source>
</reference>
<evidence type="ECO:0000313" key="19">
    <source>
        <dbReference type="EMBL" id="MBK8524267.1"/>
    </source>
</evidence>
<dbReference type="FunFam" id="3.30.565.10:FF:000010">
    <property type="entry name" value="Sensor histidine kinase RcsC"/>
    <property type="match status" value="1"/>
</dbReference>
<dbReference type="AlphaFoldDB" id="A0A9D7K439"/>
<evidence type="ECO:0000256" key="5">
    <source>
        <dbReference type="ARBA" id="ARBA00022741"/>
    </source>
</evidence>